<proteinExistence type="predicted"/>
<gene>
    <name evidence="2" type="ORF">RhiirA4_484196</name>
</gene>
<protein>
    <recommendedName>
        <fullName evidence="4">SAM domain-containing protein</fullName>
    </recommendedName>
</protein>
<keyword evidence="3" id="KW-1185">Reference proteome</keyword>
<evidence type="ECO:0008006" key="4">
    <source>
        <dbReference type="Google" id="ProtNLM"/>
    </source>
</evidence>
<evidence type="ECO:0000313" key="2">
    <source>
        <dbReference type="EMBL" id="PKY60466.1"/>
    </source>
</evidence>
<dbReference type="VEuPathDB" id="FungiDB:FUN_012575"/>
<dbReference type="VEuPathDB" id="FungiDB:RhiirFUN_009256"/>
<dbReference type="Proteomes" id="UP000234323">
    <property type="component" value="Unassembled WGS sequence"/>
</dbReference>
<dbReference type="EMBL" id="LLXI01004295">
    <property type="protein sequence ID" value="PKY60466.1"/>
    <property type="molecule type" value="Genomic_DNA"/>
</dbReference>
<organism evidence="2 3">
    <name type="scientific">Rhizophagus irregularis</name>
    <dbReference type="NCBI Taxonomy" id="588596"/>
    <lineage>
        <taxon>Eukaryota</taxon>
        <taxon>Fungi</taxon>
        <taxon>Fungi incertae sedis</taxon>
        <taxon>Mucoromycota</taxon>
        <taxon>Glomeromycotina</taxon>
        <taxon>Glomeromycetes</taxon>
        <taxon>Glomerales</taxon>
        <taxon>Glomeraceae</taxon>
        <taxon>Rhizophagus</taxon>
    </lineage>
</organism>
<evidence type="ECO:0000256" key="1">
    <source>
        <dbReference type="SAM" id="MobiDB-lite"/>
    </source>
</evidence>
<name>A0A2I1HNM0_9GLOM</name>
<sequence>MEYLIGTCLGCKKCLYCGNELSIRKKTCLCNKTIKPNKKNRTERVKVAYPRVSTPNLPLKQLEYIQESISRFSYSLDTNTKFNFTFCSSCNSAFQRRKSTPNLKKIDSNENNLVNNELINEYETINLKEIVQTISFNLVIKPFNSAALPSKWMEIEVLSLDDILVDVHCYVKKLTGDDEIMHSDYLITFKPEKIAGSGAQLVDMQDYKKFLSDYKKLSDGKKNMTIMVSLKKKEKTDKQSKRKRGLALDSEESGSENVDVHKKKNAVPKLADFSEVIQQEGRVIRELREQYRCDQHDTRFIDNGRHTKLTAMHLQCWAKEIIRGTVDNTKMPNLPIFTQSNSIKEKSKTPSTPTNPNSNMMPFFFAIPSQMTSFMQNSNINNSVNSPLSSPKQAAPSLDEFFAKLDGSDGTGEFASFKKTFEDERISVSQIYDLTDAEFDQLGVKKIGWRKAIRAAARRYNR</sequence>
<feature type="region of interest" description="Disordered" evidence="1">
    <location>
        <begin position="232"/>
        <end position="263"/>
    </location>
</feature>
<dbReference type="VEuPathDB" id="FungiDB:RhiirA1_476628"/>
<comment type="caution">
    <text evidence="2">The sequence shown here is derived from an EMBL/GenBank/DDBJ whole genome shotgun (WGS) entry which is preliminary data.</text>
</comment>
<dbReference type="AlphaFoldDB" id="A0A2I1HNM0"/>
<reference evidence="2 3" key="1">
    <citation type="submission" date="2015-10" db="EMBL/GenBank/DDBJ databases">
        <title>Genome analyses suggest a sexual origin of heterokaryosis in a supposedly ancient asexual fungus.</title>
        <authorList>
            <person name="Ropars J."/>
            <person name="Sedzielewska K."/>
            <person name="Noel J."/>
            <person name="Charron P."/>
            <person name="Farinelli L."/>
            <person name="Marton T."/>
            <person name="Kruger M."/>
            <person name="Pelin A."/>
            <person name="Brachmann A."/>
            <person name="Corradi N."/>
        </authorList>
    </citation>
    <scope>NUCLEOTIDE SEQUENCE [LARGE SCALE GENOMIC DNA]</scope>
    <source>
        <strain evidence="2 3">A4</strain>
    </source>
</reference>
<evidence type="ECO:0000313" key="3">
    <source>
        <dbReference type="Proteomes" id="UP000234323"/>
    </source>
</evidence>
<accession>A0A2I1HNM0</accession>